<dbReference type="InterPro" id="IPR036291">
    <property type="entry name" value="NAD(P)-bd_dom_sf"/>
</dbReference>
<organism evidence="4 5">
    <name type="scientific">Neonectria punicea</name>
    <dbReference type="NCBI Taxonomy" id="979145"/>
    <lineage>
        <taxon>Eukaryota</taxon>
        <taxon>Fungi</taxon>
        <taxon>Dikarya</taxon>
        <taxon>Ascomycota</taxon>
        <taxon>Pezizomycotina</taxon>
        <taxon>Sordariomycetes</taxon>
        <taxon>Hypocreomycetidae</taxon>
        <taxon>Hypocreales</taxon>
        <taxon>Nectriaceae</taxon>
        <taxon>Neonectria</taxon>
    </lineage>
</organism>
<evidence type="ECO:0000256" key="2">
    <source>
        <dbReference type="ARBA" id="ARBA00023002"/>
    </source>
</evidence>
<dbReference type="PANTHER" id="PTHR45348:SF2">
    <property type="entry name" value="ZINC-TYPE ALCOHOL DEHYDROGENASE-LIKE PROTEIN C2E1P3.01"/>
    <property type="match status" value="1"/>
</dbReference>
<dbReference type="PANTHER" id="PTHR45348">
    <property type="entry name" value="HYPOTHETICAL OXIDOREDUCTASE (EUROFUNG)"/>
    <property type="match status" value="1"/>
</dbReference>
<evidence type="ECO:0000259" key="3">
    <source>
        <dbReference type="SMART" id="SM00829"/>
    </source>
</evidence>
<proteinExistence type="inferred from homology"/>
<dbReference type="SUPFAM" id="SSF51735">
    <property type="entry name" value="NAD(P)-binding Rossmann-fold domains"/>
    <property type="match status" value="1"/>
</dbReference>
<dbReference type="EMBL" id="JAZAVJ010000016">
    <property type="protein sequence ID" value="KAK7422352.1"/>
    <property type="molecule type" value="Genomic_DNA"/>
</dbReference>
<feature type="domain" description="Enoyl reductase (ER)" evidence="3">
    <location>
        <begin position="16"/>
        <end position="290"/>
    </location>
</feature>
<dbReference type="InterPro" id="IPR047122">
    <property type="entry name" value="Trans-enoyl_RdTase-like"/>
</dbReference>
<protein>
    <recommendedName>
        <fullName evidence="3">Enoyl reductase (ER) domain-containing protein</fullName>
    </recommendedName>
</protein>
<dbReference type="Gene3D" id="3.40.50.720">
    <property type="entry name" value="NAD(P)-binding Rossmann-like Domain"/>
    <property type="match status" value="1"/>
</dbReference>
<sequence length="297" mass="31332">MAHDNMHALVVEVRKGGSPNLVQKSIPLPALASNQVLVKVATVAQNPTDVQAFDTNYFDDGAVLGCDFAGTVEAVGSDVTRVSKGDTIAGLIWGGEIKGVGAYSEYTIADESICFKVPASISVTQAAAIPLAALTSWLALFSKDSLDIDRNAGSDATILIWGGSSSVGLYAIQIAALHGFNIVTTCSPRHFERVQLLGAKHAFDYRDPNIVQLINDAAPGLAYVFDTIGNETSSVLASQAVDERGAEFCEKLPALIEEGKIKPTDIRVVPGGLEGVAAGFQEHRDGKISATKLVYEL</sequence>
<dbReference type="InterPro" id="IPR011032">
    <property type="entry name" value="GroES-like_sf"/>
</dbReference>
<dbReference type="Proteomes" id="UP001498476">
    <property type="component" value="Unassembled WGS sequence"/>
</dbReference>
<comment type="similarity">
    <text evidence="1">Belongs to the zinc-containing alcohol dehydrogenase family.</text>
</comment>
<reference evidence="4 5" key="1">
    <citation type="journal article" date="2025" name="Microbiol. Resour. Announc.">
        <title>Draft genome sequences for Neonectria magnoliae and Neonectria punicea, canker pathogens of Liriodendron tulipifera and Acer saccharum in West Virginia.</title>
        <authorList>
            <person name="Petronek H.M."/>
            <person name="Kasson M.T."/>
            <person name="Metheny A.M."/>
            <person name="Stauder C.M."/>
            <person name="Lovett B."/>
            <person name="Lynch S.C."/>
            <person name="Garnas J.R."/>
            <person name="Kasson L.R."/>
            <person name="Stajich J.E."/>
        </authorList>
    </citation>
    <scope>NUCLEOTIDE SEQUENCE [LARGE SCALE GENOMIC DNA]</scope>
    <source>
        <strain evidence="4 5">NRRL 64653</strain>
    </source>
</reference>
<dbReference type="SUPFAM" id="SSF50129">
    <property type="entry name" value="GroES-like"/>
    <property type="match status" value="1"/>
</dbReference>
<evidence type="ECO:0000313" key="5">
    <source>
        <dbReference type="Proteomes" id="UP001498476"/>
    </source>
</evidence>
<dbReference type="InterPro" id="IPR013149">
    <property type="entry name" value="ADH-like_C"/>
</dbReference>
<dbReference type="Pfam" id="PF08240">
    <property type="entry name" value="ADH_N"/>
    <property type="match status" value="1"/>
</dbReference>
<dbReference type="InterPro" id="IPR020843">
    <property type="entry name" value="ER"/>
</dbReference>
<accession>A0ABR1HMI5</accession>
<keyword evidence="5" id="KW-1185">Reference proteome</keyword>
<dbReference type="CDD" id="cd08249">
    <property type="entry name" value="enoyl_reductase_like"/>
    <property type="match status" value="1"/>
</dbReference>
<comment type="caution">
    <text evidence="4">The sequence shown here is derived from an EMBL/GenBank/DDBJ whole genome shotgun (WGS) entry which is preliminary data.</text>
</comment>
<name>A0ABR1HMI5_9HYPO</name>
<dbReference type="InterPro" id="IPR013154">
    <property type="entry name" value="ADH-like_N"/>
</dbReference>
<dbReference type="SMART" id="SM00829">
    <property type="entry name" value="PKS_ER"/>
    <property type="match status" value="1"/>
</dbReference>
<gene>
    <name evidence="4" type="ORF">QQX98_001631</name>
</gene>
<keyword evidence="2" id="KW-0560">Oxidoreductase</keyword>
<evidence type="ECO:0000313" key="4">
    <source>
        <dbReference type="EMBL" id="KAK7422352.1"/>
    </source>
</evidence>
<dbReference type="Gene3D" id="3.90.180.10">
    <property type="entry name" value="Medium-chain alcohol dehydrogenases, catalytic domain"/>
    <property type="match status" value="1"/>
</dbReference>
<dbReference type="Pfam" id="PF00107">
    <property type="entry name" value="ADH_zinc_N"/>
    <property type="match status" value="1"/>
</dbReference>
<evidence type="ECO:0000256" key="1">
    <source>
        <dbReference type="ARBA" id="ARBA00008072"/>
    </source>
</evidence>